<gene>
    <name evidence="1" type="ORF">VP01_2401g4</name>
</gene>
<proteinExistence type="predicted"/>
<evidence type="ECO:0000313" key="1">
    <source>
        <dbReference type="EMBL" id="KNZ56445.1"/>
    </source>
</evidence>
<dbReference type="VEuPathDB" id="FungiDB:VP01_2401g4"/>
<comment type="caution">
    <text evidence="1">The sequence shown here is derived from an EMBL/GenBank/DDBJ whole genome shotgun (WGS) entry which is preliminary data.</text>
</comment>
<evidence type="ECO:0000313" key="2">
    <source>
        <dbReference type="Proteomes" id="UP000037035"/>
    </source>
</evidence>
<accession>A0A0L6V8K8</accession>
<protein>
    <submittedName>
        <fullName evidence="1">Uncharacterized protein</fullName>
    </submittedName>
</protein>
<name>A0A0L6V8K8_9BASI</name>
<dbReference type="EMBL" id="LAVV01007283">
    <property type="protein sequence ID" value="KNZ56445.1"/>
    <property type="molecule type" value="Genomic_DNA"/>
</dbReference>
<feature type="non-terminal residue" evidence="1">
    <location>
        <position position="1"/>
    </location>
</feature>
<dbReference type="Proteomes" id="UP000037035">
    <property type="component" value="Unassembled WGS sequence"/>
</dbReference>
<dbReference type="OrthoDB" id="2516124at2759"/>
<keyword evidence="2" id="KW-1185">Reference proteome</keyword>
<dbReference type="AlphaFoldDB" id="A0A0L6V8K8"/>
<sequence length="92" mass="9104">VCCAAEATTGAPLEKRLFGMFSTSSPAMSGCGNQAGLINVGLLSQNNCAGTSAAGSMSCGNQAGGLVNLELLSSNNCQSFKSADIPTNNAQA</sequence>
<organism evidence="1 2">
    <name type="scientific">Puccinia sorghi</name>
    <dbReference type="NCBI Taxonomy" id="27349"/>
    <lineage>
        <taxon>Eukaryota</taxon>
        <taxon>Fungi</taxon>
        <taxon>Dikarya</taxon>
        <taxon>Basidiomycota</taxon>
        <taxon>Pucciniomycotina</taxon>
        <taxon>Pucciniomycetes</taxon>
        <taxon>Pucciniales</taxon>
        <taxon>Pucciniaceae</taxon>
        <taxon>Puccinia</taxon>
    </lineage>
</organism>
<reference evidence="1 2" key="1">
    <citation type="submission" date="2015-08" db="EMBL/GenBank/DDBJ databases">
        <title>Next Generation Sequencing and Analysis of the Genome of Puccinia sorghi L Schw, the Causal Agent of Maize Common Rust.</title>
        <authorList>
            <person name="Rochi L."/>
            <person name="Burguener G."/>
            <person name="Darino M."/>
            <person name="Turjanski A."/>
            <person name="Kreff E."/>
            <person name="Dieguez M.J."/>
            <person name="Sacco F."/>
        </authorList>
    </citation>
    <scope>NUCLEOTIDE SEQUENCE [LARGE SCALE GENOMIC DNA]</scope>
    <source>
        <strain evidence="1 2">RO10H11247</strain>
    </source>
</reference>